<keyword evidence="8" id="KW-1185">Reference proteome</keyword>
<keyword evidence="3 4" id="KW-0443">Lipid metabolism</keyword>
<name>A0A078A3Q0_STYLE</name>
<feature type="coiled-coil region" evidence="5">
    <location>
        <begin position="620"/>
        <end position="647"/>
    </location>
</feature>
<dbReference type="AlphaFoldDB" id="A0A078A3Q0"/>
<keyword evidence="2 4" id="KW-0442">Lipid degradation</keyword>
<dbReference type="GO" id="GO:0016042">
    <property type="term" value="P:lipid catabolic process"/>
    <property type="evidence" value="ECO:0007669"/>
    <property type="project" value="UniProtKB-UniRule"/>
</dbReference>
<evidence type="ECO:0000256" key="1">
    <source>
        <dbReference type="ARBA" id="ARBA00022801"/>
    </source>
</evidence>
<dbReference type="PROSITE" id="PS51635">
    <property type="entry name" value="PNPLA"/>
    <property type="match status" value="1"/>
</dbReference>
<accession>A0A078A3Q0</accession>
<feature type="active site" description="Proton acceptor" evidence="4">
    <location>
        <position position="330"/>
    </location>
</feature>
<dbReference type="InParanoid" id="A0A078A3Q0"/>
<dbReference type="Gene3D" id="3.40.1090.10">
    <property type="entry name" value="Cytosolic phospholipase A2 catalytic domain"/>
    <property type="match status" value="2"/>
</dbReference>
<evidence type="ECO:0000256" key="4">
    <source>
        <dbReference type="PROSITE-ProRule" id="PRU01161"/>
    </source>
</evidence>
<evidence type="ECO:0000259" key="6">
    <source>
        <dbReference type="PROSITE" id="PS51635"/>
    </source>
</evidence>
<dbReference type="InterPro" id="IPR050301">
    <property type="entry name" value="NTE"/>
</dbReference>
<evidence type="ECO:0000256" key="5">
    <source>
        <dbReference type="SAM" id="Coils"/>
    </source>
</evidence>
<evidence type="ECO:0000313" key="7">
    <source>
        <dbReference type="EMBL" id="CDW76878.1"/>
    </source>
</evidence>
<feature type="domain" description="PNPLA" evidence="6">
    <location>
        <begin position="146"/>
        <end position="343"/>
    </location>
</feature>
<sequence>MNTLLKILKLPVIEVLFFKKASSNVVQFFITKLIQFILTKYKVIKLKQQLSNAQSFEEWMMLAQSLDQLEEKDKWKKNPVSSLYDYQRIDMRYRNMKQMRENQDIRGLVQCLRQDLLKNLGGIASPDLYNQCHIGTKMLIEKYHNEVIECGATFGRFHIGVIRALYDQDLLPRIICGSSVGSIIGSFICSQKYEDLPKILEMDQYLDNPLLKWKTESIREIFLSFLQGKSILDTLHLKRVVKDVLGDLTFKEIHDINKWNLNITVTDASKTDESRLLNYLTSPNVIVWSAVLASSAIPGFFDPIELMVKSEVTGEIRPYHPGVTPTYYVDGSIGRDLPMQRMSELFNVNTFIVSQVNPHVVPFVAHDGGGILDSKIRRQFTVTLKAMIGNEIRHILDQLYTIGAMPPAIQRMTNIVFQSYKGHVTIVPQTRFRDYKNILINPNKDDYELAIQQSYNSTLQKISLVRAVYGVEREFDRYYMRLKQMLKNGTSSFVNDKNMIDYAVKRTFNRENAWDPQDHEFEQVESGHNDLICYISKKHRNTIDVGMMMQVLGSHNDPNQYKEDLLQEDIQIDDNIKKYYYYGGIQNKKDSKPQINKTFKRIDSIATIMSAHSQEFFGSEADQEDQLMMEQANAKEVQQQINQATNSNYDQNDRLLKGRKVSFDLGNSIQTKENLQKKLFGIRKNDSLFLLDREILH</sequence>
<dbReference type="PANTHER" id="PTHR14226">
    <property type="entry name" value="NEUROPATHY TARGET ESTERASE/SWISS CHEESE D.MELANOGASTER"/>
    <property type="match status" value="1"/>
</dbReference>
<dbReference type="PANTHER" id="PTHR14226:SF10">
    <property type="entry name" value="TRIACYLGLYCEROL LIPASE 4-RELATED"/>
    <property type="match status" value="1"/>
</dbReference>
<dbReference type="SUPFAM" id="SSF52151">
    <property type="entry name" value="FabD/lysophospholipase-like"/>
    <property type="match status" value="1"/>
</dbReference>
<organism evidence="7 8">
    <name type="scientific">Stylonychia lemnae</name>
    <name type="common">Ciliate</name>
    <dbReference type="NCBI Taxonomy" id="5949"/>
    <lineage>
        <taxon>Eukaryota</taxon>
        <taxon>Sar</taxon>
        <taxon>Alveolata</taxon>
        <taxon>Ciliophora</taxon>
        <taxon>Intramacronucleata</taxon>
        <taxon>Spirotrichea</taxon>
        <taxon>Stichotrichia</taxon>
        <taxon>Sporadotrichida</taxon>
        <taxon>Oxytrichidae</taxon>
        <taxon>Stylonychinae</taxon>
        <taxon>Stylonychia</taxon>
    </lineage>
</organism>
<dbReference type="InterPro" id="IPR002641">
    <property type="entry name" value="PNPLA_dom"/>
</dbReference>
<evidence type="ECO:0000256" key="2">
    <source>
        <dbReference type="ARBA" id="ARBA00022963"/>
    </source>
</evidence>
<keyword evidence="1 4" id="KW-0378">Hydrolase</keyword>
<evidence type="ECO:0000313" key="8">
    <source>
        <dbReference type="Proteomes" id="UP000039865"/>
    </source>
</evidence>
<protein>
    <submittedName>
        <fullName evidence="7">Patatin-like phospholipase</fullName>
    </submittedName>
</protein>
<proteinExistence type="predicted"/>
<comment type="caution">
    <text evidence="4">Lacks conserved residue(s) required for the propagation of feature annotation.</text>
</comment>
<gene>
    <name evidence="7" type="primary">Contig10518.g11229</name>
    <name evidence="7" type="ORF">STYLEM_5843</name>
</gene>
<dbReference type="OrthoDB" id="10049244at2759"/>
<dbReference type="OMA" id="CSWFTRG"/>
<evidence type="ECO:0000256" key="3">
    <source>
        <dbReference type="ARBA" id="ARBA00023098"/>
    </source>
</evidence>
<dbReference type="InterPro" id="IPR021771">
    <property type="entry name" value="Triacylglycerol_lipase_N"/>
</dbReference>
<feature type="short sequence motif" description="GXSXG" evidence="4">
    <location>
        <begin position="177"/>
        <end position="181"/>
    </location>
</feature>
<dbReference type="GO" id="GO:0004806">
    <property type="term" value="F:triacylglycerol lipase activity"/>
    <property type="evidence" value="ECO:0007669"/>
    <property type="project" value="InterPro"/>
</dbReference>
<keyword evidence="5" id="KW-0175">Coiled coil</keyword>
<dbReference type="Pfam" id="PF11815">
    <property type="entry name" value="DUF3336"/>
    <property type="match status" value="1"/>
</dbReference>
<reference evidence="7 8" key="1">
    <citation type="submission" date="2014-06" db="EMBL/GenBank/DDBJ databases">
        <authorList>
            <person name="Swart Estienne"/>
        </authorList>
    </citation>
    <scope>NUCLEOTIDE SEQUENCE [LARGE SCALE GENOMIC DNA]</scope>
    <source>
        <strain evidence="7 8">130c</strain>
    </source>
</reference>
<dbReference type="EMBL" id="CCKQ01005628">
    <property type="protein sequence ID" value="CDW76878.1"/>
    <property type="molecule type" value="Genomic_DNA"/>
</dbReference>
<dbReference type="Proteomes" id="UP000039865">
    <property type="component" value="Unassembled WGS sequence"/>
</dbReference>
<feature type="active site" description="Nucleophile" evidence="4">
    <location>
        <position position="179"/>
    </location>
</feature>
<dbReference type="InterPro" id="IPR016035">
    <property type="entry name" value="Acyl_Trfase/lysoPLipase"/>
</dbReference>